<sequence>MEFRALLTQRDEAGEVTNRVERLPIEHLPEGDVLVSVEWAGFNYKDGLCLGGLGNLVRSYPHVGGVDFAGRVIESRDARYHPGQAVILTGWRVGESHWGGFAERARVKADWLVPLPKRLSTRDSMVLGTAGLTVMLAVNRLRLLGIAPQSGEIVVTGAGGGVGSQAVMMLGRLGYRVVAISGRPELAEPLLRLGASEVLGRDAIMTQSGKVLDKERFAGAIDTVGGAMLPELLKKIRSDGAVAAVGNAAGVSFEASVIPFILRGVSLLGINSVTVPYEMRVALWDRLSSLFVAGAYERMVTEIGLAEIPTYAERILAGGVAGRVVINPRR</sequence>
<dbReference type="STRING" id="665118.SAMN02983003_1484"/>
<dbReference type="InterPro" id="IPR013154">
    <property type="entry name" value="ADH-like_N"/>
</dbReference>
<keyword evidence="3" id="KW-1185">Reference proteome</keyword>
<evidence type="ECO:0000259" key="1">
    <source>
        <dbReference type="SMART" id="SM00829"/>
    </source>
</evidence>
<dbReference type="PANTHER" id="PTHR43677">
    <property type="entry name" value="SHORT-CHAIN DEHYDROGENASE/REDUCTASE"/>
    <property type="match status" value="1"/>
</dbReference>
<dbReference type="InterPro" id="IPR036291">
    <property type="entry name" value="NAD(P)-bd_dom_sf"/>
</dbReference>
<protein>
    <submittedName>
        <fullName evidence="2">Putative quinone oxidoreductase, YhdH/YhfP family</fullName>
    </submittedName>
</protein>
<dbReference type="AlphaFoldDB" id="A0A1K2HW86"/>
<dbReference type="EMBL" id="FPKU01000001">
    <property type="protein sequence ID" value="SFZ83147.1"/>
    <property type="molecule type" value="Genomic_DNA"/>
</dbReference>
<dbReference type="NCBIfam" id="TIGR02823">
    <property type="entry name" value="oxido_YhdH"/>
    <property type="match status" value="1"/>
</dbReference>
<dbReference type="InterPro" id="IPR020843">
    <property type="entry name" value="ER"/>
</dbReference>
<dbReference type="GO" id="GO:0043957">
    <property type="term" value="F:acryloyl-CoA reductase (NADPH) activity"/>
    <property type="evidence" value="ECO:0007669"/>
    <property type="project" value="TreeGrafter"/>
</dbReference>
<dbReference type="Proteomes" id="UP000183447">
    <property type="component" value="Unassembled WGS sequence"/>
</dbReference>
<dbReference type="InterPro" id="IPR051397">
    <property type="entry name" value="Zn-ADH-like_protein"/>
</dbReference>
<dbReference type="InterPro" id="IPR013149">
    <property type="entry name" value="ADH-like_C"/>
</dbReference>
<proteinExistence type="predicted"/>
<accession>A0A1K2HW86</accession>
<dbReference type="Gene3D" id="3.40.50.720">
    <property type="entry name" value="NAD(P)-binding Rossmann-like Domain"/>
    <property type="match status" value="1"/>
</dbReference>
<dbReference type="Pfam" id="PF08240">
    <property type="entry name" value="ADH_N"/>
    <property type="match status" value="1"/>
</dbReference>
<organism evidence="2 3">
    <name type="scientific">Devosia enhydra</name>
    <dbReference type="NCBI Taxonomy" id="665118"/>
    <lineage>
        <taxon>Bacteria</taxon>
        <taxon>Pseudomonadati</taxon>
        <taxon>Pseudomonadota</taxon>
        <taxon>Alphaproteobacteria</taxon>
        <taxon>Hyphomicrobiales</taxon>
        <taxon>Devosiaceae</taxon>
        <taxon>Devosia</taxon>
    </lineage>
</organism>
<gene>
    <name evidence="2" type="ORF">SAMN02983003_1484</name>
</gene>
<evidence type="ECO:0000313" key="3">
    <source>
        <dbReference type="Proteomes" id="UP000183447"/>
    </source>
</evidence>
<dbReference type="SUPFAM" id="SSF51735">
    <property type="entry name" value="NAD(P)-binding Rossmann-fold domains"/>
    <property type="match status" value="1"/>
</dbReference>
<dbReference type="Gene3D" id="3.90.180.10">
    <property type="entry name" value="Medium-chain alcohol dehydrogenases, catalytic domain"/>
    <property type="match status" value="1"/>
</dbReference>
<dbReference type="InterPro" id="IPR014188">
    <property type="entry name" value="Acrylyl-CoA_reductase_AcuI"/>
</dbReference>
<name>A0A1K2HW86_9HYPH</name>
<dbReference type="RefSeq" id="WP_072340349.1">
    <property type="nucleotide sequence ID" value="NZ_FPKU01000001.1"/>
</dbReference>
<feature type="domain" description="Enoyl reductase (ER)" evidence="1">
    <location>
        <begin position="14"/>
        <end position="326"/>
    </location>
</feature>
<dbReference type="OrthoDB" id="9782155at2"/>
<dbReference type="PANTHER" id="PTHR43677:SF1">
    <property type="entry name" value="ACRYLYL-COA REDUCTASE ACUI-RELATED"/>
    <property type="match status" value="1"/>
</dbReference>
<dbReference type="Pfam" id="PF00107">
    <property type="entry name" value="ADH_zinc_N"/>
    <property type="match status" value="1"/>
</dbReference>
<dbReference type="InterPro" id="IPR011032">
    <property type="entry name" value="GroES-like_sf"/>
</dbReference>
<reference evidence="2 3" key="1">
    <citation type="submission" date="2016-11" db="EMBL/GenBank/DDBJ databases">
        <authorList>
            <person name="Jaros S."/>
            <person name="Januszkiewicz K."/>
            <person name="Wedrychowicz H."/>
        </authorList>
    </citation>
    <scope>NUCLEOTIDE SEQUENCE [LARGE SCALE GENOMIC DNA]</scope>
    <source>
        <strain evidence="2 3">ATCC 23634</strain>
    </source>
</reference>
<dbReference type="SMART" id="SM00829">
    <property type="entry name" value="PKS_ER"/>
    <property type="match status" value="1"/>
</dbReference>
<evidence type="ECO:0000313" key="2">
    <source>
        <dbReference type="EMBL" id="SFZ83147.1"/>
    </source>
</evidence>
<dbReference type="SUPFAM" id="SSF50129">
    <property type="entry name" value="GroES-like"/>
    <property type="match status" value="1"/>
</dbReference>